<evidence type="ECO:0000256" key="5">
    <source>
        <dbReference type="ARBA" id="ARBA00023274"/>
    </source>
</evidence>
<dbReference type="InterPro" id="IPR013845">
    <property type="entry name" value="Ribosomal_eS4_central_region"/>
</dbReference>
<evidence type="ECO:0000256" key="2">
    <source>
        <dbReference type="ARBA" id="ARBA00022730"/>
    </source>
</evidence>
<dbReference type="InterPro" id="IPR036986">
    <property type="entry name" value="S4_RNA-bd_sf"/>
</dbReference>
<evidence type="ECO:0000313" key="10">
    <source>
        <dbReference type="Proteomes" id="UP000226592"/>
    </source>
</evidence>
<dbReference type="PANTHER" id="PTHR11581:SF0">
    <property type="entry name" value="SMALL RIBOSOMAL SUBUNIT PROTEIN ES4"/>
    <property type="match status" value="1"/>
</dbReference>
<dbReference type="InterPro" id="IPR014722">
    <property type="entry name" value="Rib_uL2_dom2"/>
</dbReference>
<dbReference type="Pfam" id="PF00900">
    <property type="entry name" value="Ribosomal_S4e"/>
    <property type="match status" value="1"/>
</dbReference>
<dbReference type="GO" id="GO:0003735">
    <property type="term" value="F:structural constituent of ribosome"/>
    <property type="evidence" value="ECO:0007669"/>
    <property type="project" value="InterPro"/>
</dbReference>
<dbReference type="PROSITE" id="PS50889">
    <property type="entry name" value="S4"/>
    <property type="match status" value="1"/>
</dbReference>
<dbReference type="NCBIfam" id="NF003312">
    <property type="entry name" value="PRK04313.1"/>
    <property type="match status" value="1"/>
</dbReference>
<keyword evidence="4 7" id="KW-0689">Ribosomal protein</keyword>
<dbReference type="PANTHER" id="PTHR11581">
    <property type="entry name" value="30S/40S RIBOSOMAL PROTEIN S4"/>
    <property type="match status" value="1"/>
</dbReference>
<evidence type="ECO:0000256" key="4">
    <source>
        <dbReference type="ARBA" id="ARBA00022980"/>
    </source>
</evidence>
<dbReference type="InterPro" id="IPR041982">
    <property type="entry name" value="Ribosomal_eS4_KOW"/>
</dbReference>
<dbReference type="InterPro" id="IPR038237">
    <property type="entry name" value="Ribosomal_eS4_central_sf"/>
</dbReference>
<dbReference type="GO" id="GO:0022627">
    <property type="term" value="C:cytosolic small ribosomal subunit"/>
    <property type="evidence" value="ECO:0007669"/>
    <property type="project" value="TreeGrafter"/>
</dbReference>
<dbReference type="Proteomes" id="UP000226592">
    <property type="component" value="Unassembled WGS sequence"/>
</dbReference>
<comment type="similarity">
    <text evidence="1 7">Belongs to the eukaryotic ribosomal protein eS4 family.</text>
</comment>
<comment type="caution">
    <text evidence="9">The sequence shown here is derived from an EMBL/GenBank/DDBJ whole genome shotgun (WGS) entry which is preliminary data.</text>
</comment>
<dbReference type="GO" id="GO:0006412">
    <property type="term" value="P:translation"/>
    <property type="evidence" value="ECO:0007669"/>
    <property type="project" value="UniProtKB-UniRule"/>
</dbReference>
<dbReference type="HAMAP" id="MF_00485">
    <property type="entry name" value="Ribosomal_eS4"/>
    <property type="match status" value="1"/>
</dbReference>
<dbReference type="EMBL" id="NZBU01000005">
    <property type="protein sequence ID" value="MAG21993.1"/>
    <property type="molecule type" value="Genomic_DNA"/>
</dbReference>
<dbReference type="CDD" id="cd06087">
    <property type="entry name" value="KOW_RPS4"/>
    <property type="match status" value="1"/>
</dbReference>
<dbReference type="GO" id="GO:0019843">
    <property type="term" value="F:rRNA binding"/>
    <property type="evidence" value="ECO:0007669"/>
    <property type="project" value="UniProtKB-KW"/>
</dbReference>
<sequence>MMMAKKGERKSQKRISASKVVKIGRKAHTWLLKEMPGAHTGRESMALGVVMRDLMELTNNMQETKLALSAGAILVNGVIRRSTKFPVGLFDIISIPSAKKYFRIMLDKKGRFELQAITEKETASKLCKIIGKKTVKKGMIQLETNDGKTLLQKKSDLKPFDSILVSLSDNKILKEIKLDKGRIVYIVGGEHSGETAKVKDIIAGTMKRPKLVSLEEKDSSFLTVVDNIFVIGESKPDIGLKVKDNE</sequence>
<keyword evidence="2" id="KW-0699">rRNA-binding</keyword>
<keyword evidence="3 7" id="KW-0694">RNA-binding</keyword>
<evidence type="ECO:0000256" key="1">
    <source>
        <dbReference type="ARBA" id="ARBA00007500"/>
    </source>
</evidence>
<proteinExistence type="inferred from homology"/>
<reference evidence="10" key="1">
    <citation type="submission" date="2017-09" db="EMBL/GenBank/DDBJ databases">
        <title>The Reconstruction of 2,631 Draft Metagenome-Assembled Genomes from the Global Oceans.</title>
        <authorList>
            <person name="Tully B.J."/>
            <person name="Graham E.D."/>
            <person name="Heidelberg J.F."/>
        </authorList>
    </citation>
    <scope>NUCLEOTIDE SEQUENCE [LARGE SCALE GENOMIC DNA]</scope>
</reference>
<organism evidence="9 10">
    <name type="scientific">Candidatus Iainarchaeum sp</name>
    <dbReference type="NCBI Taxonomy" id="3101447"/>
    <lineage>
        <taxon>Archaea</taxon>
        <taxon>Candidatus Iainarchaeota</taxon>
        <taxon>Candidatus Iainarchaeia</taxon>
        <taxon>Candidatus Iainarchaeales</taxon>
        <taxon>Candidatus Iainarchaeaceae</taxon>
        <taxon>Candidatus Iainarchaeum</taxon>
    </lineage>
</organism>
<dbReference type="Gene3D" id="2.30.30.30">
    <property type="match status" value="1"/>
</dbReference>
<evidence type="ECO:0000256" key="7">
    <source>
        <dbReference type="HAMAP-Rule" id="MF_00485"/>
    </source>
</evidence>
<keyword evidence="5 7" id="KW-0687">Ribonucleoprotein</keyword>
<evidence type="ECO:0000313" key="9">
    <source>
        <dbReference type="EMBL" id="MAG21993.1"/>
    </source>
</evidence>
<name>A0A2D6M0N2_9ARCH</name>
<dbReference type="InterPro" id="IPR000876">
    <property type="entry name" value="Ribosomal_eS4"/>
</dbReference>
<evidence type="ECO:0000259" key="8">
    <source>
        <dbReference type="Pfam" id="PF00900"/>
    </source>
</evidence>
<accession>A0A2D6M0N2</accession>
<feature type="domain" description="Small ribosomal subunit protein eS4 central region" evidence="8">
    <location>
        <begin position="99"/>
        <end position="172"/>
    </location>
</feature>
<evidence type="ECO:0000256" key="6">
    <source>
        <dbReference type="ARBA" id="ARBA00035272"/>
    </source>
</evidence>
<gene>
    <name evidence="7" type="primary">rps4e</name>
    <name evidence="9" type="ORF">CL943_01630</name>
</gene>
<dbReference type="Gene3D" id="2.40.50.740">
    <property type="match status" value="1"/>
</dbReference>
<protein>
    <recommendedName>
        <fullName evidence="6 7">Small ribosomal subunit protein eS4</fullName>
    </recommendedName>
</protein>
<dbReference type="Gene3D" id="3.10.290.10">
    <property type="entry name" value="RNA-binding S4 domain"/>
    <property type="match status" value="1"/>
</dbReference>
<evidence type="ECO:0000256" key="3">
    <source>
        <dbReference type="ARBA" id="ARBA00022884"/>
    </source>
</evidence>
<dbReference type="AlphaFoldDB" id="A0A2D6M0N2"/>
<dbReference type="PIRSF" id="PIRSF002116">
    <property type="entry name" value="Ribosomal_S4"/>
    <property type="match status" value="1"/>
</dbReference>